<protein>
    <submittedName>
        <fullName evidence="1">Uncharacterized protein</fullName>
    </submittedName>
</protein>
<proteinExistence type="predicted"/>
<evidence type="ECO:0000313" key="2">
    <source>
        <dbReference type="Proteomes" id="UP000281553"/>
    </source>
</evidence>
<dbReference type="EMBL" id="UYRU01096592">
    <property type="protein sequence ID" value="VDN39779.1"/>
    <property type="molecule type" value="Genomic_DNA"/>
</dbReference>
<feature type="non-terminal residue" evidence="1">
    <location>
        <position position="114"/>
    </location>
</feature>
<gene>
    <name evidence="1" type="ORF">DILT_LOCUS18011</name>
</gene>
<sequence length="114" mass="12628">MLLPPLALVPRMQLAAEARPRQPSLETPHYWRISSPTPLTAAAPPPLKWVPMIGVCQPRPSGFQPLMIHGEHWPRLVVGVQSQVAITALTTTPSIPWAQPLVPPKPRLSMRRSQ</sequence>
<accession>A0A3P7RGJ1</accession>
<organism evidence="1 2">
    <name type="scientific">Dibothriocephalus latus</name>
    <name type="common">Fish tapeworm</name>
    <name type="synonym">Diphyllobothrium latum</name>
    <dbReference type="NCBI Taxonomy" id="60516"/>
    <lineage>
        <taxon>Eukaryota</taxon>
        <taxon>Metazoa</taxon>
        <taxon>Spiralia</taxon>
        <taxon>Lophotrochozoa</taxon>
        <taxon>Platyhelminthes</taxon>
        <taxon>Cestoda</taxon>
        <taxon>Eucestoda</taxon>
        <taxon>Diphyllobothriidea</taxon>
        <taxon>Diphyllobothriidae</taxon>
        <taxon>Dibothriocephalus</taxon>
    </lineage>
</organism>
<keyword evidence="2" id="KW-1185">Reference proteome</keyword>
<dbReference type="AlphaFoldDB" id="A0A3P7RGJ1"/>
<evidence type="ECO:0000313" key="1">
    <source>
        <dbReference type="EMBL" id="VDN39779.1"/>
    </source>
</evidence>
<reference evidence="1 2" key="1">
    <citation type="submission" date="2018-11" db="EMBL/GenBank/DDBJ databases">
        <authorList>
            <consortium name="Pathogen Informatics"/>
        </authorList>
    </citation>
    <scope>NUCLEOTIDE SEQUENCE [LARGE SCALE GENOMIC DNA]</scope>
</reference>
<dbReference type="Proteomes" id="UP000281553">
    <property type="component" value="Unassembled WGS sequence"/>
</dbReference>
<name>A0A3P7RGJ1_DIBLA</name>